<dbReference type="GO" id="GO:0004602">
    <property type="term" value="F:glutathione peroxidase activity"/>
    <property type="evidence" value="ECO:0007669"/>
    <property type="project" value="UniProtKB-ARBA"/>
</dbReference>
<evidence type="ECO:0000256" key="1">
    <source>
        <dbReference type="ARBA" id="ARBA00011738"/>
    </source>
</evidence>
<feature type="domain" description="GST C-terminal" evidence="7">
    <location>
        <begin position="85"/>
        <end position="208"/>
    </location>
</feature>
<dbReference type="FunFam" id="1.20.1050.10:FF:000030">
    <property type="entry name" value="Glutathione S-transferase S1"/>
    <property type="match status" value="1"/>
</dbReference>
<sequence>MTMASYKLVYFNVMGLGEPIRFLLSYGGVEFEDVRITHSSEDWSNMKPTTPFGQLPTLEINGKVYSQTLPICRYLAKQFNLLGKTDLDTLQIDAIASALYDFRWLTISSYYRESDPVLKAKKKVDVMTRVIPFYLNKLEELAKNNGGYLHGDKLSYADLFFVGISDSLNTAYESDITNDKPYLKSLKQKVLAIPNIKAWVEKRPKLEF</sequence>
<evidence type="ECO:0000313" key="10">
    <source>
        <dbReference type="RefSeq" id="XP_006560566.1"/>
    </source>
</evidence>
<dbReference type="SUPFAM" id="SSF47616">
    <property type="entry name" value="GST C-terminal domain-like"/>
    <property type="match status" value="1"/>
</dbReference>
<comment type="catalytic activity">
    <reaction evidence="5">
        <text>RX + glutathione = an S-substituted glutathione + a halide anion + H(+)</text>
        <dbReference type="Rhea" id="RHEA:16437"/>
        <dbReference type="ChEBI" id="CHEBI:15378"/>
        <dbReference type="ChEBI" id="CHEBI:16042"/>
        <dbReference type="ChEBI" id="CHEBI:17792"/>
        <dbReference type="ChEBI" id="CHEBI:57925"/>
        <dbReference type="ChEBI" id="CHEBI:90779"/>
        <dbReference type="EC" id="2.5.1.18"/>
    </reaction>
</comment>
<dbReference type="RefSeq" id="XP_006560566.1">
    <property type="nucleotide sequence ID" value="XM_006560503.3"/>
</dbReference>
<evidence type="ECO:0000256" key="5">
    <source>
        <dbReference type="ARBA" id="ARBA00047960"/>
    </source>
</evidence>
<dbReference type="GeneID" id="411045"/>
<evidence type="ECO:0000259" key="7">
    <source>
        <dbReference type="PROSITE" id="PS50405"/>
    </source>
</evidence>
<dbReference type="Pfam" id="PF02798">
    <property type="entry name" value="GST_N"/>
    <property type="match status" value="1"/>
</dbReference>
<dbReference type="InterPro" id="IPR004046">
    <property type="entry name" value="GST_C"/>
</dbReference>
<proteinExistence type="inferred from homology"/>
<dbReference type="InterPro" id="IPR040079">
    <property type="entry name" value="Glutathione_S-Trfase"/>
</dbReference>
<dbReference type="AlphaFoldDB" id="A0A7M7LMH0"/>
<dbReference type="Gene3D" id="3.40.30.10">
    <property type="entry name" value="Glutaredoxin"/>
    <property type="match status" value="1"/>
</dbReference>
<evidence type="ECO:0000313" key="8">
    <source>
        <dbReference type="EnsemblMetazoa" id="XP_006560566"/>
    </source>
</evidence>
<dbReference type="PROSITE" id="PS50405">
    <property type="entry name" value="GST_CTER"/>
    <property type="match status" value="1"/>
</dbReference>
<dbReference type="PANTHER" id="PTHR11571">
    <property type="entry name" value="GLUTATHIONE S-TRANSFERASE"/>
    <property type="match status" value="1"/>
</dbReference>
<comment type="subunit">
    <text evidence="1">Homodimer.</text>
</comment>
<dbReference type="SFLD" id="SFLDG01205">
    <property type="entry name" value="AMPS.1"/>
    <property type="match status" value="1"/>
</dbReference>
<dbReference type="InterPro" id="IPR036249">
    <property type="entry name" value="Thioredoxin-like_sf"/>
</dbReference>
<dbReference type="CDD" id="cd03039">
    <property type="entry name" value="GST_N_Sigma_like"/>
    <property type="match status" value="1"/>
</dbReference>
<dbReference type="CDD" id="cd03192">
    <property type="entry name" value="GST_C_Sigma_like"/>
    <property type="match status" value="1"/>
</dbReference>
<accession>A0A7M7LMH0</accession>
<dbReference type="PROSITE" id="PS50404">
    <property type="entry name" value="GST_NTER"/>
    <property type="match status" value="1"/>
</dbReference>
<dbReference type="SFLD" id="SFLDS00019">
    <property type="entry name" value="Glutathione_Transferase_(cytos"/>
    <property type="match status" value="1"/>
</dbReference>
<evidence type="ECO:0000256" key="3">
    <source>
        <dbReference type="ARBA" id="ARBA00022679"/>
    </source>
</evidence>
<dbReference type="GO" id="GO:0006749">
    <property type="term" value="P:glutathione metabolic process"/>
    <property type="evidence" value="ECO:0007669"/>
    <property type="project" value="TreeGrafter"/>
</dbReference>
<dbReference type="EC" id="2.5.1.18" evidence="2"/>
<feature type="domain" description="GST N-terminal" evidence="6">
    <location>
        <begin position="4"/>
        <end position="83"/>
    </location>
</feature>
<dbReference type="SFLD" id="SFLDG00363">
    <property type="entry name" value="AMPS_(cytGST):_Alpha-__Mu-__Pi"/>
    <property type="match status" value="1"/>
</dbReference>
<dbReference type="EnsemblMetazoa" id="XM_006560503">
    <property type="protein sequence ID" value="XP_006560566"/>
    <property type="gene ID" value="GeneID_411045"/>
</dbReference>
<dbReference type="CTD" id="100124012"/>
<dbReference type="InterPro" id="IPR004045">
    <property type="entry name" value="Glutathione_S-Trfase_N"/>
</dbReference>
<dbReference type="Pfam" id="PF14497">
    <property type="entry name" value="GST_C_3"/>
    <property type="match status" value="1"/>
</dbReference>
<accession>A0A8B6YUM4</accession>
<dbReference type="PANTHER" id="PTHR11571:SF224">
    <property type="entry name" value="HEMATOPOIETIC PROSTAGLANDIN D SYNTHASE"/>
    <property type="match status" value="1"/>
</dbReference>
<reference evidence="10" key="2">
    <citation type="submission" date="2025-04" db="UniProtKB">
        <authorList>
            <consortium name="RefSeq"/>
        </authorList>
    </citation>
    <scope>IDENTIFICATION</scope>
    <source>
        <strain evidence="10">DH4</strain>
        <tissue evidence="10">Whole body</tissue>
    </source>
</reference>
<dbReference type="GO" id="GO:0004364">
    <property type="term" value="F:glutathione transferase activity"/>
    <property type="evidence" value="ECO:0007669"/>
    <property type="project" value="UniProtKB-EC"/>
</dbReference>
<dbReference type="FunFam" id="3.40.30.10:FF:000035">
    <property type="entry name" value="hematopoietic prostaglandin D synthase"/>
    <property type="match status" value="1"/>
</dbReference>
<name>A0A7M7LMH0_APIME</name>
<protein>
    <recommendedName>
        <fullName evidence="2">glutathione transferase</fullName>
        <ecNumber evidence="2">2.5.1.18</ecNumber>
    </recommendedName>
</protein>
<organism evidence="8">
    <name type="scientific">Apis mellifera</name>
    <name type="common">Honeybee</name>
    <dbReference type="NCBI Taxonomy" id="7460"/>
    <lineage>
        <taxon>Eukaryota</taxon>
        <taxon>Metazoa</taxon>
        <taxon>Ecdysozoa</taxon>
        <taxon>Arthropoda</taxon>
        <taxon>Hexapoda</taxon>
        <taxon>Insecta</taxon>
        <taxon>Pterygota</taxon>
        <taxon>Neoptera</taxon>
        <taxon>Endopterygota</taxon>
        <taxon>Hymenoptera</taxon>
        <taxon>Apocrita</taxon>
        <taxon>Aculeata</taxon>
        <taxon>Apoidea</taxon>
        <taxon>Anthophila</taxon>
        <taxon>Apidae</taxon>
        <taxon>Apis</taxon>
    </lineage>
</organism>
<gene>
    <name evidence="8" type="primary">411045</name>
    <name evidence="10" type="synonym">GstS4</name>
    <name evidence="10" type="synonym">hp19</name>
</gene>
<evidence type="ECO:0000256" key="2">
    <source>
        <dbReference type="ARBA" id="ARBA00012452"/>
    </source>
</evidence>
<dbReference type="InterPro" id="IPR050213">
    <property type="entry name" value="GST_superfamily"/>
</dbReference>
<comment type="similarity">
    <text evidence="4">Belongs to the GST superfamily. Sigma family.</text>
</comment>
<dbReference type="Proteomes" id="UP000005203">
    <property type="component" value="Linkage group LG4"/>
</dbReference>
<evidence type="ECO:0000313" key="9">
    <source>
        <dbReference type="Proteomes" id="UP000005203"/>
    </source>
</evidence>
<dbReference type="SUPFAM" id="SSF52833">
    <property type="entry name" value="Thioredoxin-like"/>
    <property type="match status" value="1"/>
</dbReference>
<evidence type="ECO:0000256" key="4">
    <source>
        <dbReference type="ARBA" id="ARBA00038317"/>
    </source>
</evidence>
<keyword evidence="9" id="KW-1185">Reference proteome</keyword>
<reference evidence="8" key="1">
    <citation type="submission" date="2021-01" db="UniProtKB">
        <authorList>
            <consortium name="EnsemblMetazoa"/>
        </authorList>
    </citation>
    <scope>IDENTIFICATION</scope>
    <source>
        <strain evidence="8">DH4</strain>
    </source>
</reference>
<evidence type="ECO:0000259" key="6">
    <source>
        <dbReference type="PROSITE" id="PS50404"/>
    </source>
</evidence>
<dbReference type="InterPro" id="IPR036282">
    <property type="entry name" value="Glutathione-S-Trfase_C_sf"/>
</dbReference>
<keyword evidence="3" id="KW-0808">Transferase</keyword>
<dbReference type="InterPro" id="IPR010987">
    <property type="entry name" value="Glutathione-S-Trfase_C-like"/>
</dbReference>
<dbReference type="Gene3D" id="1.20.1050.10">
    <property type="match status" value="1"/>
</dbReference>
<dbReference type="OrthoDB" id="414243at2759"/>